<dbReference type="EMBL" id="CM037160">
    <property type="protein sequence ID" value="KAH7840303.1"/>
    <property type="molecule type" value="Genomic_DNA"/>
</dbReference>
<comment type="caution">
    <text evidence="1">The sequence shown here is derived from an EMBL/GenBank/DDBJ whole genome shotgun (WGS) entry which is preliminary data.</text>
</comment>
<dbReference type="Proteomes" id="UP000828048">
    <property type="component" value="Chromosome 10"/>
</dbReference>
<evidence type="ECO:0000313" key="2">
    <source>
        <dbReference type="Proteomes" id="UP000828048"/>
    </source>
</evidence>
<gene>
    <name evidence="1" type="ORF">Vadar_015384</name>
</gene>
<accession>A0ACB7XIW5</accession>
<evidence type="ECO:0000313" key="1">
    <source>
        <dbReference type="EMBL" id="KAH7840303.1"/>
    </source>
</evidence>
<name>A0ACB7XIW5_9ERIC</name>
<proteinExistence type="predicted"/>
<keyword evidence="2" id="KW-1185">Reference proteome</keyword>
<sequence>MEILNPRVFSSSQIRLNETIGSEVSRESLNGSPPDDGLKSLLSLLTGSPEATPGSSAQLSSKPIFYCFPDRPSSSVIKQSYKPIQQYSSRKGCSLGKRIQAMSSRDIATTTAWLESLKQIASQDKCCGKVASEVDSMFSSLKDIEGEDQAIRAGKGAAFLAHKSFSRICWTSHEEKVFSKDPDALHQVQWEVLKVLMMLALSVYDMEDFIHNVHQEELNAERRKFTKALFRSYKTANEAILAIGDGVIVENFPLLYECDVNNVLEQWRKQSDSHQNILKVWMAEHSWMFEDTRVSEVLTECAITLMKHYPPLKRDCAMHLIVELARDKCCCIRDTLFLECWGLFNFEHLSRLMPGVPFVELENLACEIFNAVSELLEWKVLELRKSMESATFPLLSGVIGTFTEEVIEVVEHADCERRLERHRFIGTHHLLLGLLRTRIWDSVLVFVQLGHGTKKPSKYPASYIYVVARNVAHLSGEEKIDLEHLFCAIMFINLFTNERANDIYEVLLDKLLTLRSKVLVLSKLCMDIEYGVDIVFPEEESSSKILSSQWKSSKRWKIKSSYGDIGLKYREDQTVAYVASRMPAVYSACYRVLTSK</sequence>
<protein>
    <submittedName>
        <fullName evidence="1">Uncharacterized protein</fullName>
    </submittedName>
</protein>
<organism evidence="1 2">
    <name type="scientific">Vaccinium darrowii</name>
    <dbReference type="NCBI Taxonomy" id="229202"/>
    <lineage>
        <taxon>Eukaryota</taxon>
        <taxon>Viridiplantae</taxon>
        <taxon>Streptophyta</taxon>
        <taxon>Embryophyta</taxon>
        <taxon>Tracheophyta</taxon>
        <taxon>Spermatophyta</taxon>
        <taxon>Magnoliopsida</taxon>
        <taxon>eudicotyledons</taxon>
        <taxon>Gunneridae</taxon>
        <taxon>Pentapetalae</taxon>
        <taxon>asterids</taxon>
        <taxon>Ericales</taxon>
        <taxon>Ericaceae</taxon>
        <taxon>Vaccinioideae</taxon>
        <taxon>Vaccinieae</taxon>
        <taxon>Vaccinium</taxon>
    </lineage>
</organism>
<reference evidence="1 2" key="1">
    <citation type="journal article" date="2021" name="Hortic Res">
        <title>High-quality reference genome and annotation aids understanding of berry development for evergreen blueberry (Vaccinium darrowii).</title>
        <authorList>
            <person name="Yu J."/>
            <person name="Hulse-Kemp A.M."/>
            <person name="Babiker E."/>
            <person name="Staton M."/>
        </authorList>
    </citation>
    <scope>NUCLEOTIDE SEQUENCE [LARGE SCALE GENOMIC DNA]</scope>
    <source>
        <strain evidence="2">cv. NJ 8807/NJ 8810</strain>
        <tissue evidence="1">Young leaf</tissue>
    </source>
</reference>